<dbReference type="GO" id="GO:0016020">
    <property type="term" value="C:membrane"/>
    <property type="evidence" value="ECO:0007669"/>
    <property type="project" value="UniProtKB-SubCell"/>
</dbReference>
<feature type="transmembrane region" description="Helical" evidence="6">
    <location>
        <begin position="35"/>
        <end position="53"/>
    </location>
</feature>
<evidence type="ECO:0000256" key="6">
    <source>
        <dbReference type="SAM" id="Phobius"/>
    </source>
</evidence>
<evidence type="ECO:0000256" key="5">
    <source>
        <dbReference type="SAM" id="Coils"/>
    </source>
</evidence>
<dbReference type="InterPro" id="IPR017501">
    <property type="entry name" value="Phage_infect_YhgE_C"/>
</dbReference>
<keyword evidence="2 6" id="KW-0812">Transmembrane</keyword>
<evidence type="ECO:0000313" key="10">
    <source>
        <dbReference type="Proteomes" id="UP000003793"/>
    </source>
</evidence>
<reference evidence="9 10" key="1">
    <citation type="submission" date="2009-02" db="EMBL/GenBank/DDBJ databases">
        <authorList>
            <person name="Fulton L."/>
            <person name="Clifton S."/>
            <person name="Fulton B."/>
            <person name="Xu J."/>
            <person name="Minx P."/>
            <person name="Pepin K.H."/>
            <person name="Johnson M."/>
            <person name="Bhonagiri V."/>
            <person name="Nash W.E."/>
            <person name="Mardis E.R."/>
            <person name="Wilson R.K."/>
        </authorList>
    </citation>
    <scope>NUCLEOTIDE SEQUENCE [LARGE SCALE GENOMIC DNA]</scope>
    <source>
        <strain evidence="9 10">ATCC 27758</strain>
    </source>
</reference>
<keyword evidence="4 6" id="KW-0472">Membrane</keyword>
<dbReference type="AlphaFoldDB" id="C0BDS8"/>
<dbReference type="NCBIfam" id="TIGR03061">
    <property type="entry name" value="pip_yhgE_Nterm"/>
    <property type="match status" value="1"/>
</dbReference>
<dbReference type="EMBL" id="ABVR01000043">
    <property type="protein sequence ID" value="EEG88624.1"/>
    <property type="molecule type" value="Genomic_DNA"/>
</dbReference>
<evidence type="ECO:0000313" key="9">
    <source>
        <dbReference type="EMBL" id="EEG88624.1"/>
    </source>
</evidence>
<dbReference type="PANTHER" id="PTHR43077">
    <property type="entry name" value="TRANSPORT PERMEASE YVFS-RELATED"/>
    <property type="match status" value="1"/>
</dbReference>
<proteinExistence type="predicted"/>
<evidence type="ECO:0000256" key="4">
    <source>
        <dbReference type="ARBA" id="ARBA00023136"/>
    </source>
</evidence>
<keyword evidence="3 6" id="KW-1133">Transmembrane helix</keyword>
<gene>
    <name evidence="9" type="ORF">COPCOM_03332</name>
</gene>
<feature type="transmembrane region" description="Helical" evidence="6">
    <location>
        <begin position="543"/>
        <end position="560"/>
    </location>
</feature>
<evidence type="ECO:0000259" key="8">
    <source>
        <dbReference type="Pfam" id="PF12698"/>
    </source>
</evidence>
<keyword evidence="5" id="KW-0175">Coiled coil</keyword>
<comment type="subcellular location">
    <subcellularLocation>
        <location evidence="1">Membrane</location>
        <topology evidence="1">Multi-pass membrane protein</topology>
    </subcellularLocation>
</comment>
<feature type="transmembrane region" description="Helical" evidence="6">
    <location>
        <begin position="784"/>
        <end position="804"/>
    </location>
</feature>
<dbReference type="GO" id="GO:0140359">
    <property type="term" value="F:ABC-type transporter activity"/>
    <property type="evidence" value="ECO:0007669"/>
    <property type="project" value="InterPro"/>
</dbReference>
<feature type="transmembrane region" description="Helical" evidence="6">
    <location>
        <begin position="610"/>
        <end position="631"/>
    </location>
</feature>
<feature type="transmembrane region" description="Helical" evidence="6">
    <location>
        <begin position="810"/>
        <end position="833"/>
    </location>
</feature>
<accession>C0BDS8</accession>
<evidence type="ECO:0000256" key="1">
    <source>
        <dbReference type="ARBA" id="ARBA00004141"/>
    </source>
</evidence>
<feature type="coiled-coil region" evidence="5">
    <location>
        <begin position="326"/>
        <end position="381"/>
    </location>
</feature>
<organism evidence="9 10">
    <name type="scientific">Coprococcus comes ATCC 27758</name>
    <dbReference type="NCBI Taxonomy" id="470146"/>
    <lineage>
        <taxon>Bacteria</taxon>
        <taxon>Bacillati</taxon>
        <taxon>Bacillota</taxon>
        <taxon>Clostridia</taxon>
        <taxon>Lachnospirales</taxon>
        <taxon>Lachnospiraceae</taxon>
        <taxon>Coprococcus</taxon>
    </lineage>
</organism>
<dbReference type="HOGENOM" id="CLU_004534_2_0_9"/>
<feature type="transmembrane region" description="Helical" evidence="6">
    <location>
        <begin position="701"/>
        <end position="722"/>
    </location>
</feature>
<dbReference type="InterPro" id="IPR051328">
    <property type="entry name" value="T7SS_ABC-Transporter"/>
</dbReference>
<dbReference type="NCBIfam" id="TIGR03062">
    <property type="entry name" value="pip_yhgE_Cterm"/>
    <property type="match status" value="1"/>
</dbReference>
<feature type="domain" description="ABC-2 type transporter transmembrane" evidence="7">
    <location>
        <begin position="549"/>
        <end position="687"/>
    </location>
</feature>
<dbReference type="Pfam" id="PF12698">
    <property type="entry name" value="ABC2_membrane_3"/>
    <property type="match status" value="1"/>
</dbReference>
<reference evidence="9 10" key="2">
    <citation type="submission" date="2009-03" db="EMBL/GenBank/DDBJ databases">
        <title>Draft genome sequence of Coprococcus comes (ATCC 27758).</title>
        <authorList>
            <person name="Sudarsanam P."/>
            <person name="Ley R."/>
            <person name="Guruge J."/>
            <person name="Turnbaugh P.J."/>
            <person name="Mahowald M."/>
            <person name="Liep D."/>
            <person name="Gordon J."/>
        </authorList>
    </citation>
    <scope>NUCLEOTIDE SEQUENCE [LARGE SCALE GENOMIC DNA]</scope>
    <source>
        <strain evidence="9 10">ATCC 27758</strain>
    </source>
</reference>
<dbReference type="PANTHER" id="PTHR43077:SF10">
    <property type="entry name" value="TRANSPORT PERMEASE PROTEIN"/>
    <property type="match status" value="1"/>
</dbReference>
<feature type="domain" description="ABC-2 type transporter transmembrane" evidence="8">
    <location>
        <begin position="44"/>
        <end position="181"/>
    </location>
</feature>
<evidence type="ECO:0000256" key="2">
    <source>
        <dbReference type="ARBA" id="ARBA00022692"/>
    </source>
</evidence>
<sequence length="861" mass="93867">MLNTGTINDITQEVHMKKVLQIFQRDLKRLLRSPAAALVMVGVCILPSLYAWFNIAANMDPYGNTKNVKVAIANCDTGGHTDSMDLNAGDTIVQNLKKNHQLGWTFVDEKKAKSGVRSGKYYAAIVIPEDFSESLLSILSGDLKQPQLDYYINEKKNAIAPKITATGASTIQQQINDTFSSVAADSIAKIVQKSAGTLTGKLDGTNSTLMQALTDTRKNLADYQNALKDFQATVKDSGSLIDDTLKTLDSVNAVASSGSAALADSSDLLATSRTAIGTFSTEFSTSLSDGETLLNNVYTSAALKLGTFETKATQVNTAIGDSISSASSLNKKNAEILEKLAALQQQIGSDSSLSGIVSEKIAELQAQNDSLQELIDSLGNSNSSIGNALTTASNTRSSLETLTAQNRQSLQNYRSSLNQSLLPQLNQSLDGLATLSGSLSSTLTGVNPTITQLKVILTQLKSSLNESADALGQTGGTLESVDTALENIAADLKALQSSETYQHLISLEGIDSDSISDFMSSPVSINSKVLYDVENYGSGMTPFYTNLALWVGGLILVSILKQEVDKDETISRFTPTTAYFGRWMLFVVVGLIQGFIVCIGDLLLLKVQCVHPVAFVCAGMLCSFVYVNLIYAMALTFKHIGKALAVVLVILQIPGSSGTYPIEMTPVFFQRLHPLLPFSYGIGAMRECIAGFYKNNYAKDLLTLLLFLLLAFFIGLVLRPLLMNLNHLFDKRLAETDLMLGETATGELSRPQLTLMMKTMMQDEDGRADFIQRANRFEKRYPKLIRTGFILILVIPLIFLLLMFGLESKIVYLTLWIISLIVLAVYLICVEYIHDKTSRQLSYIHLSEEEFLKKVKEGKDE</sequence>
<protein>
    <submittedName>
        <fullName evidence="9">YhgE/Pip domain protein</fullName>
    </submittedName>
</protein>
<feature type="transmembrane region" description="Helical" evidence="6">
    <location>
        <begin position="643"/>
        <end position="662"/>
    </location>
</feature>
<dbReference type="InterPro" id="IPR017500">
    <property type="entry name" value="Phage_infect_YhgE_N"/>
</dbReference>
<feature type="transmembrane region" description="Helical" evidence="6">
    <location>
        <begin position="580"/>
        <end position="604"/>
    </location>
</feature>
<comment type="caution">
    <text evidence="9">The sequence shown here is derived from an EMBL/GenBank/DDBJ whole genome shotgun (WGS) entry which is preliminary data.</text>
</comment>
<dbReference type="InterPro" id="IPR013525">
    <property type="entry name" value="ABC2_TM"/>
</dbReference>
<dbReference type="Pfam" id="PF01061">
    <property type="entry name" value="ABC2_membrane"/>
    <property type="match status" value="1"/>
</dbReference>
<evidence type="ECO:0000256" key="3">
    <source>
        <dbReference type="ARBA" id="ARBA00022989"/>
    </source>
</evidence>
<dbReference type="Proteomes" id="UP000003793">
    <property type="component" value="Unassembled WGS sequence"/>
</dbReference>
<evidence type="ECO:0000259" key="7">
    <source>
        <dbReference type="Pfam" id="PF01061"/>
    </source>
</evidence>
<dbReference type="Gene3D" id="3.40.1710.10">
    <property type="entry name" value="abc type-2 transporter like domain"/>
    <property type="match status" value="1"/>
</dbReference>
<name>C0BDS8_9FIRM</name>